<keyword evidence="4" id="KW-0378">Hydrolase</keyword>
<dbReference type="InterPro" id="IPR050090">
    <property type="entry name" value="Tyrosine_recombinase_XerCD"/>
</dbReference>
<dbReference type="GO" id="GO:0016787">
    <property type="term" value="F:hydrolase activity"/>
    <property type="evidence" value="ECO:0007669"/>
    <property type="project" value="UniProtKB-KW"/>
</dbReference>
<dbReference type="PANTHER" id="PTHR30349:SF64">
    <property type="entry name" value="PROPHAGE INTEGRASE INTD-RELATED"/>
    <property type="match status" value="1"/>
</dbReference>
<sequence>MPIKPTPEGGYEISVCVKRRRLHRRLPPGSSSHDAKLLEAELIKALATQAKVKRPVVPGDPLLTELLADYTERHALQLRSTDTAQYHAYRIGAWCEGRRASETRQVVATILEDLLPVYKPATVNRSLGALKKALRAGWERGAIDVDYSGLVKRVPENNQKTLVLTIEEVSRLADAASEPVRAAIWMGLLTGCRRGEICKLQPEDIGPTTLRIQAGNTKTLRYREVPIIPALRPWLAHVPLPVTFEGVKSGIRRARVKAELPGVGFHTLRHSCATILLSLGEQLHVIRDILGHTSIKTTERYAHAMVAPQRRALEALGAAVNYTKGVHQASNSEAAPEEERPVSC</sequence>
<feature type="domain" description="Tyr recombinase" evidence="8">
    <location>
        <begin position="159"/>
        <end position="314"/>
    </location>
</feature>
<dbReference type="InterPro" id="IPR002104">
    <property type="entry name" value="Integrase_catalytic"/>
</dbReference>
<keyword evidence="6" id="KW-0233">DNA recombination</keyword>
<comment type="similarity">
    <text evidence="1">Belongs to the 'phage' integrase family.</text>
</comment>
<dbReference type="EMBL" id="LR796673">
    <property type="protein sequence ID" value="CAB4159166.1"/>
    <property type="molecule type" value="Genomic_DNA"/>
</dbReference>
<evidence type="ECO:0000256" key="5">
    <source>
        <dbReference type="ARBA" id="ARBA00022908"/>
    </source>
</evidence>
<dbReference type="PROSITE" id="PS51898">
    <property type="entry name" value="TYR_RECOMBINASE"/>
    <property type="match status" value="1"/>
</dbReference>
<dbReference type="InterPro" id="IPR013762">
    <property type="entry name" value="Integrase-like_cat_sf"/>
</dbReference>
<gene>
    <name evidence="9" type="ORF">UFOVP703_66</name>
</gene>
<dbReference type="GO" id="GO:0003677">
    <property type="term" value="F:DNA binding"/>
    <property type="evidence" value="ECO:0007669"/>
    <property type="project" value="InterPro"/>
</dbReference>
<dbReference type="CDD" id="cd00796">
    <property type="entry name" value="INT_Rci_Hp1_C"/>
    <property type="match status" value="1"/>
</dbReference>
<name>A0A6J5NN70_9CAUD</name>
<protein>
    <recommendedName>
        <fullName evidence="2">Integrase</fullName>
    </recommendedName>
</protein>
<accession>A0A6J5NN70</accession>
<dbReference type="Gene3D" id="1.10.443.10">
    <property type="entry name" value="Intergrase catalytic core"/>
    <property type="match status" value="1"/>
</dbReference>
<evidence type="ECO:0000256" key="4">
    <source>
        <dbReference type="ARBA" id="ARBA00022801"/>
    </source>
</evidence>
<evidence type="ECO:0000256" key="3">
    <source>
        <dbReference type="ARBA" id="ARBA00022679"/>
    </source>
</evidence>
<dbReference type="GO" id="GO:0075713">
    <property type="term" value="P:establishment of integrated proviral latency"/>
    <property type="evidence" value="ECO:0007669"/>
    <property type="project" value="UniProtKB-KW"/>
</dbReference>
<organism evidence="9">
    <name type="scientific">uncultured Caudovirales phage</name>
    <dbReference type="NCBI Taxonomy" id="2100421"/>
    <lineage>
        <taxon>Viruses</taxon>
        <taxon>Duplodnaviria</taxon>
        <taxon>Heunggongvirae</taxon>
        <taxon>Uroviricota</taxon>
        <taxon>Caudoviricetes</taxon>
        <taxon>Peduoviridae</taxon>
        <taxon>Maltschvirus</taxon>
        <taxon>Maltschvirus maltsch</taxon>
    </lineage>
</organism>
<dbReference type="InterPro" id="IPR011010">
    <property type="entry name" value="DNA_brk_join_enz"/>
</dbReference>
<keyword evidence="7" id="KW-1160">Virus entry into host cell</keyword>
<evidence type="ECO:0000256" key="6">
    <source>
        <dbReference type="ARBA" id="ARBA00023172"/>
    </source>
</evidence>
<evidence type="ECO:0000313" key="9">
    <source>
        <dbReference type="EMBL" id="CAB4159166.1"/>
    </source>
</evidence>
<keyword evidence="7" id="KW-1179">Viral genome integration</keyword>
<proteinExistence type="inferred from homology"/>
<evidence type="ECO:0000256" key="1">
    <source>
        <dbReference type="ARBA" id="ARBA00008857"/>
    </source>
</evidence>
<dbReference type="SUPFAM" id="SSF56349">
    <property type="entry name" value="DNA breaking-rejoining enzymes"/>
    <property type="match status" value="1"/>
</dbReference>
<reference evidence="9" key="1">
    <citation type="submission" date="2020-04" db="EMBL/GenBank/DDBJ databases">
        <authorList>
            <person name="Chiriac C."/>
            <person name="Salcher M."/>
            <person name="Ghai R."/>
            <person name="Kavagutti S V."/>
        </authorList>
    </citation>
    <scope>NUCLEOTIDE SEQUENCE</scope>
</reference>
<dbReference type="GO" id="GO:0006310">
    <property type="term" value="P:DNA recombination"/>
    <property type="evidence" value="ECO:0007669"/>
    <property type="project" value="UniProtKB-KW"/>
</dbReference>
<keyword evidence="3" id="KW-0808">Transferase</keyword>
<evidence type="ECO:0000259" key="8">
    <source>
        <dbReference type="PROSITE" id="PS51898"/>
    </source>
</evidence>
<keyword evidence="5" id="KW-0229">DNA integration</keyword>
<dbReference type="GO" id="GO:0044826">
    <property type="term" value="P:viral genome integration into host DNA"/>
    <property type="evidence" value="ECO:0007669"/>
    <property type="project" value="UniProtKB-KW"/>
</dbReference>
<dbReference type="GO" id="GO:0015074">
    <property type="term" value="P:DNA integration"/>
    <property type="evidence" value="ECO:0007669"/>
    <property type="project" value="UniProtKB-KW"/>
</dbReference>
<dbReference type="PANTHER" id="PTHR30349">
    <property type="entry name" value="PHAGE INTEGRASE-RELATED"/>
    <property type="match status" value="1"/>
</dbReference>
<dbReference type="Pfam" id="PF00589">
    <property type="entry name" value="Phage_integrase"/>
    <property type="match status" value="1"/>
</dbReference>
<evidence type="ECO:0000256" key="2">
    <source>
        <dbReference type="ARBA" id="ARBA00016082"/>
    </source>
</evidence>
<evidence type="ECO:0000256" key="7">
    <source>
        <dbReference type="ARBA" id="ARBA00023195"/>
    </source>
</evidence>
<dbReference type="GO" id="GO:0016740">
    <property type="term" value="F:transferase activity"/>
    <property type="evidence" value="ECO:0007669"/>
    <property type="project" value="UniProtKB-KW"/>
</dbReference>